<dbReference type="AlphaFoldDB" id="A6FXS0"/>
<comment type="caution">
    <text evidence="2">The sequence shown here is derived from an EMBL/GenBank/DDBJ whole genome shotgun (WGS) entry which is preliminary data.</text>
</comment>
<feature type="compositionally biased region" description="Acidic residues" evidence="1">
    <location>
        <begin position="32"/>
        <end position="48"/>
    </location>
</feature>
<reference evidence="2 3" key="1">
    <citation type="submission" date="2007-06" db="EMBL/GenBank/DDBJ databases">
        <authorList>
            <person name="Shimkets L."/>
            <person name="Ferriera S."/>
            <person name="Johnson J."/>
            <person name="Kravitz S."/>
            <person name="Beeson K."/>
            <person name="Sutton G."/>
            <person name="Rogers Y.-H."/>
            <person name="Friedman R."/>
            <person name="Frazier M."/>
            <person name="Venter J.C."/>
        </authorList>
    </citation>
    <scope>NUCLEOTIDE SEQUENCE [LARGE SCALE GENOMIC DNA]</scope>
    <source>
        <strain evidence="2 3">SIR-1</strain>
    </source>
</reference>
<dbReference type="Proteomes" id="UP000005801">
    <property type="component" value="Unassembled WGS sequence"/>
</dbReference>
<name>A6FXS0_9BACT</name>
<evidence type="ECO:0000256" key="1">
    <source>
        <dbReference type="SAM" id="MobiDB-lite"/>
    </source>
</evidence>
<proteinExistence type="predicted"/>
<keyword evidence="3" id="KW-1185">Reference proteome</keyword>
<dbReference type="RefSeq" id="WP_006969269.1">
    <property type="nucleotide sequence ID" value="NZ_ABCS01000002.1"/>
</dbReference>
<organism evidence="2 3">
    <name type="scientific">Plesiocystis pacifica SIR-1</name>
    <dbReference type="NCBI Taxonomy" id="391625"/>
    <lineage>
        <taxon>Bacteria</taxon>
        <taxon>Pseudomonadati</taxon>
        <taxon>Myxococcota</taxon>
        <taxon>Polyangia</taxon>
        <taxon>Nannocystales</taxon>
        <taxon>Nannocystaceae</taxon>
        <taxon>Plesiocystis</taxon>
    </lineage>
</organism>
<accession>A6FXS0</accession>
<sequence>MGVVAATLAATALVGGGAFWLYRRWEKKKEEEELDPEDLPDDYDDDGTTEPIVPEEVRPRGGFMDRQKVPQEVKQEFIEAFGGWAPPNDEILDNLTQEDVVLFGVVSEPVPGYPLEREEILTAKVRTVEDTVIRARICENAEFSAHLGAHAGHGFRFGEMVEVPRGVIILAARPKPNGIEGYGKYGRAGGRLVPSEPTAKPYDIYPGTSYDLVMPYITDDVEFHINREMVRFELVGTKGLHQQIRFSEDSLRGDATLQAMDRDPKTGRLHFLARWKLHIHP</sequence>
<protein>
    <submittedName>
        <fullName evidence="2">Uncharacterized protein</fullName>
    </submittedName>
</protein>
<feature type="region of interest" description="Disordered" evidence="1">
    <location>
        <begin position="29"/>
        <end position="56"/>
    </location>
</feature>
<dbReference type="EMBL" id="ABCS01000002">
    <property type="protein sequence ID" value="EDM81658.1"/>
    <property type="molecule type" value="Genomic_DNA"/>
</dbReference>
<evidence type="ECO:0000313" key="3">
    <source>
        <dbReference type="Proteomes" id="UP000005801"/>
    </source>
</evidence>
<gene>
    <name evidence="2" type="ORF">PPSIR1_22114</name>
</gene>
<evidence type="ECO:0000313" key="2">
    <source>
        <dbReference type="EMBL" id="EDM81658.1"/>
    </source>
</evidence>